<protein>
    <submittedName>
        <fullName evidence="2">Uncharacterized protein</fullName>
    </submittedName>
</protein>
<comment type="caution">
    <text evidence="2">The sequence shown here is derived from an EMBL/GenBank/DDBJ whole genome shotgun (WGS) entry which is preliminary data.</text>
</comment>
<dbReference type="RefSeq" id="WP_115994263.1">
    <property type="nucleotide sequence ID" value="NZ_QRDY01000012.1"/>
</dbReference>
<name>A0A3D9I5G8_9BACL</name>
<dbReference type="Proteomes" id="UP000256869">
    <property type="component" value="Unassembled WGS sequence"/>
</dbReference>
<dbReference type="EMBL" id="QRDY01000012">
    <property type="protein sequence ID" value="RED56769.1"/>
    <property type="molecule type" value="Genomic_DNA"/>
</dbReference>
<dbReference type="OrthoDB" id="2654428at2"/>
<evidence type="ECO:0000256" key="1">
    <source>
        <dbReference type="SAM" id="SignalP"/>
    </source>
</evidence>
<proteinExistence type="predicted"/>
<accession>A0A3D9I5G8</accession>
<feature type="chain" id="PRO_5017579675" evidence="1">
    <location>
        <begin position="21"/>
        <end position="160"/>
    </location>
</feature>
<sequence>MLISWLILLSSIVNGGTAPAAAVPAAVIQPTSPPKQWQLDGIQLGATAREVKEAWGRPTEITPGDWLNECDTWIYDKEKNVGMCDGIVSFVQVTVNAKKANLDGQVIPMGNKDLRQALGRPEFEADDGWGIVHGAEALKVFVNENGDPVSLDLFSDPCNL</sequence>
<reference evidence="2 3" key="1">
    <citation type="submission" date="2018-07" db="EMBL/GenBank/DDBJ databases">
        <title>Genomic Encyclopedia of Type Strains, Phase III (KMG-III): the genomes of soil and plant-associated and newly described type strains.</title>
        <authorList>
            <person name="Whitman W."/>
        </authorList>
    </citation>
    <scope>NUCLEOTIDE SEQUENCE [LARGE SCALE GENOMIC DNA]</scope>
    <source>
        <strain evidence="2 3">CECT 8236</strain>
    </source>
</reference>
<keyword evidence="3" id="KW-1185">Reference proteome</keyword>
<keyword evidence="1" id="KW-0732">Signal</keyword>
<organism evidence="2 3">
    <name type="scientific">Cohnella lupini</name>
    <dbReference type="NCBI Taxonomy" id="1294267"/>
    <lineage>
        <taxon>Bacteria</taxon>
        <taxon>Bacillati</taxon>
        <taxon>Bacillota</taxon>
        <taxon>Bacilli</taxon>
        <taxon>Bacillales</taxon>
        <taxon>Paenibacillaceae</taxon>
        <taxon>Cohnella</taxon>
    </lineage>
</organism>
<evidence type="ECO:0000313" key="3">
    <source>
        <dbReference type="Proteomes" id="UP000256869"/>
    </source>
</evidence>
<gene>
    <name evidence="2" type="ORF">DFP95_11260</name>
</gene>
<dbReference type="AlphaFoldDB" id="A0A3D9I5G8"/>
<feature type="signal peptide" evidence="1">
    <location>
        <begin position="1"/>
        <end position="20"/>
    </location>
</feature>
<evidence type="ECO:0000313" key="2">
    <source>
        <dbReference type="EMBL" id="RED56769.1"/>
    </source>
</evidence>